<organism evidence="2 3">
    <name type="scientific">Actinokineospora terrae</name>
    <dbReference type="NCBI Taxonomy" id="155974"/>
    <lineage>
        <taxon>Bacteria</taxon>
        <taxon>Bacillati</taxon>
        <taxon>Actinomycetota</taxon>
        <taxon>Actinomycetes</taxon>
        <taxon>Pseudonocardiales</taxon>
        <taxon>Pseudonocardiaceae</taxon>
        <taxon>Actinokineospora</taxon>
    </lineage>
</organism>
<dbReference type="AlphaFoldDB" id="A0A1H9M7P6"/>
<dbReference type="Proteomes" id="UP000199051">
    <property type="component" value="Unassembled WGS sequence"/>
</dbReference>
<dbReference type="STRING" id="155974.SAMN04487818_1029"/>
<dbReference type="RefSeq" id="WP_092774979.1">
    <property type="nucleotide sequence ID" value="NZ_FOGI01000002.1"/>
</dbReference>
<proteinExistence type="predicted"/>
<evidence type="ECO:0000313" key="2">
    <source>
        <dbReference type="EMBL" id="SER19770.1"/>
    </source>
</evidence>
<sequence length="171" mass="17285">MSTIRADIGSMTPTAADILGPGEVIEAQDAGRRAALDGAPVTAHPWGTADDAKARARRQMWAAGYAQGITDRYRAAGWTGPHTDASPPNESGGVDPEDAAPVPPQNASGDQPEPGRETSSPVPPTPSPDTPAGAVLGDRAMVKPPTTLPEPAASDPGEGSGRDLSAPPPGE</sequence>
<evidence type="ECO:0000256" key="1">
    <source>
        <dbReference type="SAM" id="MobiDB-lite"/>
    </source>
</evidence>
<gene>
    <name evidence="2" type="ORF">SAMN04487818_1029</name>
</gene>
<reference evidence="3" key="1">
    <citation type="submission" date="2016-10" db="EMBL/GenBank/DDBJ databases">
        <authorList>
            <person name="Varghese N."/>
            <person name="Submissions S."/>
        </authorList>
    </citation>
    <scope>NUCLEOTIDE SEQUENCE [LARGE SCALE GENOMIC DNA]</scope>
    <source>
        <strain evidence="3">DSM 44260</strain>
    </source>
</reference>
<dbReference type="EMBL" id="FOGI01000002">
    <property type="protein sequence ID" value="SER19770.1"/>
    <property type="molecule type" value="Genomic_DNA"/>
</dbReference>
<feature type="region of interest" description="Disordered" evidence="1">
    <location>
        <begin position="76"/>
        <end position="171"/>
    </location>
</feature>
<protein>
    <submittedName>
        <fullName evidence="2">Uncharacterized protein</fullName>
    </submittedName>
</protein>
<accession>A0A1H9M7P6</accession>
<keyword evidence="3" id="KW-1185">Reference proteome</keyword>
<evidence type="ECO:0000313" key="3">
    <source>
        <dbReference type="Proteomes" id="UP000199051"/>
    </source>
</evidence>
<name>A0A1H9M7P6_9PSEU</name>